<dbReference type="PANTHER" id="PTHR48475:SF1">
    <property type="entry name" value="RNASE H TYPE-1 DOMAIN-CONTAINING PROTEIN"/>
    <property type="match status" value="1"/>
</dbReference>
<accession>A0A1S3Y188</accession>
<proteinExistence type="predicted"/>
<dbReference type="PaxDb" id="4097-A0A1S3Y188"/>
<dbReference type="GO" id="GO:0003676">
    <property type="term" value="F:nucleic acid binding"/>
    <property type="evidence" value="ECO:0007669"/>
    <property type="project" value="InterPro"/>
</dbReference>
<reference evidence="1" key="1">
    <citation type="submission" date="2025-08" db="UniProtKB">
        <authorList>
            <consortium name="RefSeq"/>
        </authorList>
    </citation>
    <scope>IDENTIFICATION</scope>
</reference>
<evidence type="ECO:0000313" key="1">
    <source>
        <dbReference type="RefSeq" id="XP_016445899.1"/>
    </source>
</evidence>
<gene>
    <name evidence="1" type="primary">LOC107771088</name>
</gene>
<evidence type="ECO:0008006" key="2">
    <source>
        <dbReference type="Google" id="ProtNLM"/>
    </source>
</evidence>
<dbReference type="AlphaFoldDB" id="A0A1S3Y188"/>
<name>A0A1S3Y188_TOBAC</name>
<dbReference type="OrthoDB" id="5596291at2759"/>
<dbReference type="InterPro" id="IPR036397">
    <property type="entry name" value="RNaseH_sf"/>
</dbReference>
<dbReference type="KEGG" id="nta:107771088"/>
<dbReference type="InterPro" id="IPR012337">
    <property type="entry name" value="RNaseH-like_sf"/>
</dbReference>
<dbReference type="RefSeq" id="XP_016445899.1">
    <property type="nucleotide sequence ID" value="XM_016590413.1"/>
</dbReference>
<protein>
    <recommendedName>
        <fullName evidence="2">Integrase catalytic domain-containing protein</fullName>
    </recommendedName>
</protein>
<dbReference type="OMA" id="MEDEYIA"/>
<dbReference type="PANTHER" id="PTHR48475">
    <property type="entry name" value="RIBONUCLEASE H"/>
    <property type="match status" value="1"/>
</dbReference>
<dbReference type="Gene3D" id="3.30.420.10">
    <property type="entry name" value="Ribonuclease H-like superfamily/Ribonuclease H"/>
    <property type="match status" value="2"/>
</dbReference>
<organism evidence="1">
    <name type="scientific">Nicotiana tabacum</name>
    <name type="common">Common tobacco</name>
    <dbReference type="NCBI Taxonomy" id="4097"/>
    <lineage>
        <taxon>Eukaryota</taxon>
        <taxon>Viridiplantae</taxon>
        <taxon>Streptophyta</taxon>
        <taxon>Embryophyta</taxon>
        <taxon>Tracheophyta</taxon>
        <taxon>Spermatophyta</taxon>
        <taxon>Magnoliopsida</taxon>
        <taxon>eudicotyledons</taxon>
        <taxon>Gunneridae</taxon>
        <taxon>Pentapetalae</taxon>
        <taxon>asterids</taxon>
        <taxon>lamiids</taxon>
        <taxon>Solanales</taxon>
        <taxon>Solanaceae</taxon>
        <taxon>Nicotianoideae</taxon>
        <taxon>Nicotianeae</taxon>
        <taxon>Nicotiana</taxon>
    </lineage>
</organism>
<sequence>MVKDCLDYAQRCKACQFHANFIHQPPEVLNPTVASWLFEAWGWDVVGPFPKSSNGHLYILAATDYFSKWVEAQCNSSMYYDAANGLAEAFNKTLYNLLKKVVSKSKRDWHERMEEALWAYRNTYRTLTQATPYSLIYGVEAVLPLERQISSLRLANQEGLTDEENARLRLEELEALDEKKLEAQQSLECYQARLSRSFNKRVRLRSFQVGDQVLVVKRPIITYHRSGGKFSANWDGPYIVQEVYSSGAYKIVDLEGDKEDRNSTSETCQLLGKLLISWNSKKQGLVALSTMEDEYIAIGQYCAQDFFVALKDKPIAHGRVVDLDDMEALNFKNTWPDNFEISFDQEKHCIAECPFDFLPNQLGPNDVSFETRVIVATTLLPRTGSFSTFSQRDTFLVYCLVTKLKIKLSY</sequence>
<dbReference type="SUPFAM" id="SSF53098">
    <property type="entry name" value="Ribonuclease H-like"/>
    <property type="match status" value="1"/>
</dbReference>